<name>A0A1L5YB33_9EUKA</name>
<dbReference type="GO" id="GO:0008658">
    <property type="term" value="F:penicillin binding"/>
    <property type="evidence" value="ECO:0007669"/>
    <property type="project" value="InterPro"/>
</dbReference>
<keyword evidence="11" id="KW-0472">Membrane</keyword>
<gene>
    <name evidence="20" type="primary">MYN1_Chr_70</name>
    <name evidence="18" type="ORF">PCKR_108</name>
    <name evidence="19" type="ORF">PFK_108</name>
    <name evidence="20" type="ORF">PMYN1_Chma71</name>
</gene>
<evidence type="ECO:0000256" key="1">
    <source>
        <dbReference type="ARBA" id="ARBA00004370"/>
    </source>
</evidence>
<keyword evidence="3" id="KW-0645">Protease</keyword>
<dbReference type="EC" id="2.4.99.28" evidence="14"/>
<sequence length="602" mass="66970">MIKAYRNYFCTGTSALMVGASFAIFQRIIVRKIDGILPKVHMIGYFNRPQTLVILSADDEIVQKIGPIIHGKLEPYQVPALLAKAFIAAEDRRFYYHNGLDFRGIARAMITNMVSHSTQQGASTITQQLARMVFLDQDRKISRKIKEAILSLRIENELTKDQILTHYLNTIYLGSGAYGVSDASWIYFSKTPNQLNLAEIATIAGLAPAPSTYSPLINGKLAQERRSTVLGKMREAGFITLSEESEANTIPLAIKLAQPKFFPSKAPHFTSWLVNELSHTYKLSRHRSNGLTIWSSIHLGWQKEAEKTILNSTQDGIEGALVSIEPGTGLVRAMVGGRNFNQSQFNRTYQALRSPGSTFKIFTYITALIEGLQPKDLILDTRRCFGDYCPKNFTDHYQGYIPLSTAFENSLNTVAIALFHQIGFEKVSATAKKLGFKTTLPKVYPVALGASGETILGMTSAYTAIASRGIYITPTPFEEIHDAQGRIIWCYYSGHVRRKRAIKNSVANDMLIMLQSVVKNGTGRLANLPDRPVAGKTGTSEGARDLWFIGSVPQLTTGVWFGYDNNMETNRTSSLATQAWHAYMEKTIQELPTEYFPLSSQG</sequence>
<keyword evidence="2" id="KW-0121">Carboxypeptidase</keyword>
<dbReference type="InterPro" id="IPR001460">
    <property type="entry name" value="PCN-bd_Tpept"/>
</dbReference>
<dbReference type="GO" id="GO:0016020">
    <property type="term" value="C:membrane"/>
    <property type="evidence" value="ECO:0007669"/>
    <property type="project" value="UniProtKB-SubCell"/>
</dbReference>
<dbReference type="Proteomes" id="UP000503178">
    <property type="component" value="Chromatophore Pltd"/>
</dbReference>
<evidence type="ECO:0000256" key="9">
    <source>
        <dbReference type="ARBA" id="ARBA00022984"/>
    </source>
</evidence>
<reference evidence="18" key="1">
    <citation type="journal article" date="2017" name="Protist">
        <title>Diversity of the Photosynthetic Paulinella Species, with the Description of Paulinella micropora sp. nov. and the Chromatophore Genome Sequence for strain KR01.</title>
        <authorList>
            <person name="Lhee D."/>
            <person name="Yang E.C."/>
            <person name="Kim J.I."/>
            <person name="Nakayama T."/>
            <person name="Zuccarello G."/>
            <person name="Andersen R.A."/>
            <person name="Yoon H.S."/>
        </authorList>
    </citation>
    <scope>NUCLEOTIDE SEQUENCE</scope>
    <source>
        <strain evidence="19">FK01</strain>
        <strain evidence="18">KR01</strain>
    </source>
</reference>
<comment type="subcellular location">
    <subcellularLocation>
        <location evidence="1">Membrane</location>
    </subcellularLocation>
</comment>
<evidence type="ECO:0000256" key="11">
    <source>
        <dbReference type="ARBA" id="ARBA00023136"/>
    </source>
</evidence>
<dbReference type="PANTHER" id="PTHR32282">
    <property type="entry name" value="BINDING PROTEIN TRANSPEPTIDASE, PUTATIVE-RELATED"/>
    <property type="match status" value="1"/>
</dbReference>
<evidence type="ECO:0000256" key="13">
    <source>
        <dbReference type="ARBA" id="ARBA00023316"/>
    </source>
</evidence>
<dbReference type="InterPro" id="IPR023346">
    <property type="entry name" value="Lysozyme-like_dom_sf"/>
</dbReference>
<dbReference type="GO" id="GO:0004180">
    <property type="term" value="F:carboxypeptidase activity"/>
    <property type="evidence" value="ECO:0007669"/>
    <property type="project" value="UniProtKB-KW"/>
</dbReference>
<keyword evidence="5" id="KW-0808">Transferase</keyword>
<dbReference type="SUPFAM" id="SSF53955">
    <property type="entry name" value="Lysozyme-like"/>
    <property type="match status" value="1"/>
</dbReference>
<evidence type="ECO:0000256" key="10">
    <source>
        <dbReference type="ARBA" id="ARBA00022989"/>
    </source>
</evidence>
<dbReference type="Gene3D" id="1.10.3810.10">
    <property type="entry name" value="Biosynthetic peptidoglycan transglycosylase-like"/>
    <property type="match status" value="1"/>
</dbReference>
<evidence type="ECO:0000256" key="14">
    <source>
        <dbReference type="ARBA" id="ARBA00044770"/>
    </source>
</evidence>
<dbReference type="InterPro" id="IPR001264">
    <property type="entry name" value="Glyco_trans_51"/>
</dbReference>
<keyword evidence="7" id="KW-0378">Hydrolase</keyword>
<evidence type="ECO:0000313" key="19">
    <source>
        <dbReference type="EMBL" id="AQX44676.1"/>
    </source>
</evidence>
<dbReference type="AlphaFoldDB" id="A0A1L5YB33"/>
<dbReference type="SUPFAM" id="SSF56601">
    <property type="entry name" value="beta-lactamase/transpeptidase-like"/>
    <property type="match status" value="1"/>
</dbReference>
<evidence type="ECO:0000256" key="2">
    <source>
        <dbReference type="ARBA" id="ARBA00022645"/>
    </source>
</evidence>
<keyword evidence="6" id="KW-0812">Transmembrane</keyword>
<evidence type="ECO:0000256" key="7">
    <source>
        <dbReference type="ARBA" id="ARBA00022801"/>
    </source>
</evidence>
<evidence type="ECO:0000313" key="20">
    <source>
        <dbReference type="EMBL" id="BBL85883.1"/>
    </source>
</evidence>
<protein>
    <recommendedName>
        <fullName evidence="14">peptidoglycan glycosyltransferase</fullName>
        <ecNumber evidence="14">2.4.99.28</ecNumber>
    </recommendedName>
</protein>
<evidence type="ECO:0000256" key="15">
    <source>
        <dbReference type="ARBA" id="ARBA00049902"/>
    </source>
</evidence>
<keyword evidence="8" id="KW-0133">Cell shape</keyword>
<keyword evidence="13" id="KW-0961">Cell wall biogenesis/degradation</keyword>
<dbReference type="Gene3D" id="3.40.710.10">
    <property type="entry name" value="DD-peptidase/beta-lactamase superfamily"/>
    <property type="match status" value="1"/>
</dbReference>
<keyword evidence="10" id="KW-1133">Transmembrane helix</keyword>
<evidence type="ECO:0000256" key="12">
    <source>
        <dbReference type="ARBA" id="ARBA00023268"/>
    </source>
</evidence>
<keyword evidence="18" id="KW-0934">Plastid</keyword>
<dbReference type="GO" id="GO:0071555">
    <property type="term" value="P:cell wall organization"/>
    <property type="evidence" value="ECO:0007669"/>
    <property type="project" value="UniProtKB-KW"/>
</dbReference>
<feature type="domain" description="Penicillin-binding protein transpeptidase" evidence="16">
    <location>
        <begin position="319"/>
        <end position="578"/>
    </location>
</feature>
<evidence type="ECO:0000313" key="18">
    <source>
        <dbReference type="EMBL" id="APP87909.1"/>
    </source>
</evidence>
<proteinExistence type="predicted"/>
<keyword evidence="12" id="KW-0511">Multifunctional enzyme</keyword>
<organism evidence="18">
    <name type="scientific">Paulinella micropora</name>
    <dbReference type="NCBI Taxonomy" id="1928728"/>
    <lineage>
        <taxon>Eukaryota</taxon>
        <taxon>Sar</taxon>
        <taxon>Rhizaria</taxon>
        <taxon>Cercozoa</taxon>
        <taxon>Imbricatea</taxon>
        <taxon>Silicofilosea</taxon>
        <taxon>Euglyphida</taxon>
        <taxon>Paulinellidae</taxon>
        <taxon>Paulinella</taxon>
    </lineage>
</organism>
<dbReference type="InterPro" id="IPR012338">
    <property type="entry name" value="Beta-lactam/transpept-like"/>
</dbReference>
<dbReference type="EMBL" id="KY124271">
    <property type="protein sequence ID" value="AQX44676.1"/>
    <property type="molecule type" value="Genomic_DNA"/>
</dbReference>
<dbReference type="Pfam" id="PF00912">
    <property type="entry name" value="Transgly"/>
    <property type="match status" value="1"/>
</dbReference>
<dbReference type="FunFam" id="1.10.3810.10:FF:000003">
    <property type="entry name" value="Penicillin-binding protein 1a"/>
    <property type="match status" value="1"/>
</dbReference>
<dbReference type="Pfam" id="PF00905">
    <property type="entry name" value="Transpeptidase"/>
    <property type="match status" value="1"/>
</dbReference>
<dbReference type="GO" id="GO:0008955">
    <property type="term" value="F:peptidoglycan glycosyltransferase activity"/>
    <property type="evidence" value="ECO:0007669"/>
    <property type="project" value="UniProtKB-EC"/>
</dbReference>
<keyword evidence="4" id="KW-0328">Glycosyltransferase</keyword>
<evidence type="ECO:0000259" key="16">
    <source>
        <dbReference type="Pfam" id="PF00905"/>
    </source>
</evidence>
<dbReference type="InterPro" id="IPR050396">
    <property type="entry name" value="Glycosyltr_51/Transpeptidase"/>
</dbReference>
<comment type="catalytic activity">
    <reaction evidence="15">
        <text>[GlcNAc-(1-&gt;4)-Mur2Ac(oyl-L-Ala-gamma-D-Glu-L-Lys-D-Ala-D-Ala)](n)-di-trans,octa-cis-undecaprenyl diphosphate + beta-D-GlcNAc-(1-&gt;4)-Mur2Ac(oyl-L-Ala-gamma-D-Glu-L-Lys-D-Ala-D-Ala)-di-trans,octa-cis-undecaprenyl diphosphate = [GlcNAc-(1-&gt;4)-Mur2Ac(oyl-L-Ala-gamma-D-Glu-L-Lys-D-Ala-D-Ala)](n+1)-di-trans,octa-cis-undecaprenyl diphosphate + di-trans,octa-cis-undecaprenyl diphosphate + H(+)</text>
        <dbReference type="Rhea" id="RHEA:23708"/>
        <dbReference type="Rhea" id="RHEA-COMP:9602"/>
        <dbReference type="Rhea" id="RHEA-COMP:9603"/>
        <dbReference type="ChEBI" id="CHEBI:15378"/>
        <dbReference type="ChEBI" id="CHEBI:58405"/>
        <dbReference type="ChEBI" id="CHEBI:60033"/>
        <dbReference type="ChEBI" id="CHEBI:78435"/>
        <dbReference type="EC" id="2.4.99.28"/>
    </reaction>
</comment>
<accession>A0A1L5YB33</accession>
<dbReference type="InterPro" id="IPR036950">
    <property type="entry name" value="PBP_transglycosylase"/>
</dbReference>
<geneLocation type="plastid" evidence="18"/>
<evidence type="ECO:0000256" key="8">
    <source>
        <dbReference type="ARBA" id="ARBA00022960"/>
    </source>
</evidence>
<evidence type="ECO:0000256" key="3">
    <source>
        <dbReference type="ARBA" id="ARBA00022670"/>
    </source>
</evidence>
<dbReference type="EMBL" id="LC490351">
    <property type="protein sequence ID" value="BBL85883.1"/>
    <property type="molecule type" value="Genomic_DNA"/>
</dbReference>
<feature type="domain" description="Glycosyl transferase family 51" evidence="17">
    <location>
        <begin position="76"/>
        <end position="233"/>
    </location>
</feature>
<dbReference type="EMBL" id="KX897545">
    <property type="protein sequence ID" value="APP87909.1"/>
    <property type="molecule type" value="Genomic_DNA"/>
</dbReference>
<evidence type="ECO:0000313" key="21">
    <source>
        <dbReference type="Proteomes" id="UP000503178"/>
    </source>
</evidence>
<keyword evidence="21" id="KW-1185">Reference proteome</keyword>
<evidence type="ECO:0000259" key="17">
    <source>
        <dbReference type="Pfam" id="PF00912"/>
    </source>
</evidence>
<dbReference type="NCBIfam" id="TIGR02074">
    <property type="entry name" value="PBP_1a_fam"/>
    <property type="match status" value="1"/>
</dbReference>
<keyword evidence="9" id="KW-0573">Peptidoglycan synthesis</keyword>
<reference evidence="20 21" key="2">
    <citation type="submission" date="2019-06" db="EMBL/GenBank/DDBJ databases">
        <title>A hidden player of endosymbiotic evolution: DNA virus triggered massive gene transfer.</title>
        <authorList>
            <person name="Matsuo M."/>
            <person name="Katahata A."/>
            <person name="Tachikawa M."/>
            <person name="Minakuchi Y."/>
            <person name="Noguchi H."/>
            <person name="Toyoda A."/>
            <person name="Fujiyama A."/>
            <person name="Suzuki Y."/>
            <person name="Satoh S."/>
            <person name="Nakayama T."/>
            <person name="Kamikawa R."/>
            <person name="Nomura M."/>
            <person name="Inagaki Y."/>
            <person name="Ishida K."/>
            <person name="Obokata J."/>
        </authorList>
    </citation>
    <scope>NUCLEOTIDE SEQUENCE [LARGE SCALE GENOMIC DNA]</scope>
    <source>
        <strain evidence="20 21">MYN1</strain>
    </source>
</reference>
<dbReference type="PANTHER" id="PTHR32282:SF31">
    <property type="entry name" value="PEPTIDOGLYCAN GLYCOSYLTRANSFERASE"/>
    <property type="match status" value="1"/>
</dbReference>
<dbReference type="GO" id="GO:0008360">
    <property type="term" value="P:regulation of cell shape"/>
    <property type="evidence" value="ECO:0007669"/>
    <property type="project" value="UniProtKB-KW"/>
</dbReference>
<evidence type="ECO:0000256" key="4">
    <source>
        <dbReference type="ARBA" id="ARBA00022676"/>
    </source>
</evidence>
<evidence type="ECO:0000256" key="6">
    <source>
        <dbReference type="ARBA" id="ARBA00022692"/>
    </source>
</evidence>
<dbReference type="GO" id="GO:0006508">
    <property type="term" value="P:proteolysis"/>
    <property type="evidence" value="ECO:0007669"/>
    <property type="project" value="UniProtKB-KW"/>
</dbReference>
<evidence type="ECO:0000256" key="5">
    <source>
        <dbReference type="ARBA" id="ARBA00022679"/>
    </source>
</evidence>